<evidence type="ECO:0000256" key="3">
    <source>
        <dbReference type="SAM" id="MobiDB-lite"/>
    </source>
</evidence>
<gene>
    <name evidence="5" type="ORF">QQ44_02895</name>
</gene>
<organism evidence="5 6">
    <name type="scientific">Mycolicibacterium setense</name>
    <dbReference type="NCBI Taxonomy" id="431269"/>
    <lineage>
        <taxon>Bacteria</taxon>
        <taxon>Bacillati</taxon>
        <taxon>Actinomycetota</taxon>
        <taxon>Actinomycetes</taxon>
        <taxon>Mycobacteriales</taxon>
        <taxon>Mycobacteriaceae</taxon>
        <taxon>Mycolicibacterium</taxon>
    </lineage>
</organism>
<evidence type="ECO:0000256" key="4">
    <source>
        <dbReference type="SAM" id="Phobius"/>
    </source>
</evidence>
<evidence type="ECO:0000313" key="5">
    <source>
        <dbReference type="EMBL" id="KHO27793.1"/>
    </source>
</evidence>
<keyword evidence="6" id="KW-1185">Reference proteome</keyword>
<reference evidence="5 6" key="1">
    <citation type="submission" date="2014-11" db="EMBL/GenBank/DDBJ databases">
        <title>Mycobacterium setense Manresensis Genome.</title>
        <authorList>
            <person name="Rech G."/>
            <person name="Sumoy L."/>
        </authorList>
    </citation>
    <scope>NUCLEOTIDE SEQUENCE [LARGE SCALE GENOMIC DNA]</scope>
    <source>
        <strain evidence="5 6">Manresensis</strain>
    </source>
</reference>
<dbReference type="PANTHER" id="PTHR37042:SF4">
    <property type="entry name" value="OUTER MEMBRANE PROTEIN RV1973"/>
    <property type="match status" value="1"/>
</dbReference>
<name>A0ABR4Z1M8_9MYCO</name>
<feature type="transmembrane region" description="Helical" evidence="4">
    <location>
        <begin position="71"/>
        <end position="95"/>
    </location>
</feature>
<accession>A0ABR4Z1M8</accession>
<keyword evidence="4" id="KW-1133">Transmembrane helix</keyword>
<proteinExistence type="predicted"/>
<dbReference type="Proteomes" id="UP000031004">
    <property type="component" value="Unassembled WGS sequence"/>
</dbReference>
<feature type="region of interest" description="Disordered" evidence="3">
    <location>
        <begin position="1"/>
        <end position="65"/>
    </location>
</feature>
<comment type="caution">
    <text evidence="5">The sequence shown here is derived from an EMBL/GenBank/DDBJ whole genome shotgun (WGS) entry which is preliminary data.</text>
</comment>
<keyword evidence="2 4" id="KW-0472">Membrane</keyword>
<evidence type="ECO:0000256" key="1">
    <source>
        <dbReference type="ARBA" id="ARBA00004370"/>
    </source>
</evidence>
<evidence type="ECO:0000256" key="2">
    <source>
        <dbReference type="ARBA" id="ARBA00023136"/>
    </source>
</evidence>
<dbReference type="PANTHER" id="PTHR37042">
    <property type="entry name" value="OUTER MEMBRANE PROTEIN RV1973"/>
    <property type="match status" value="1"/>
</dbReference>
<evidence type="ECO:0000313" key="6">
    <source>
        <dbReference type="Proteomes" id="UP000031004"/>
    </source>
</evidence>
<comment type="subcellular location">
    <subcellularLocation>
        <location evidence="1">Membrane</location>
    </subcellularLocation>
</comment>
<dbReference type="EMBL" id="JTLZ01000002">
    <property type="protein sequence ID" value="KHO27793.1"/>
    <property type="molecule type" value="Genomic_DNA"/>
</dbReference>
<evidence type="ECO:0008006" key="7">
    <source>
        <dbReference type="Google" id="ProtNLM"/>
    </source>
</evidence>
<sequence>MRLLSRSDQETETAVGDETGDADSPLGADDVEPLQGTETDADTAPGDGDGDGDGDGNDNQPSRVRRWRPKLATVLGGVAVLVSGALMAASGYMVWFHQQAEREQQRRAEFSAAASQAAVTLMSIDSATAKDNVQQIIDNSTGPFREDIESTSEDLVKAAQDSKATTKATARASAVQSMDGDSAVVLVSTATTVSNSAGANQQPRNWRLSVTMVKDGGQIKMSKVEFVP</sequence>
<keyword evidence="4" id="KW-0812">Transmembrane</keyword>
<protein>
    <recommendedName>
        <fullName evidence="7">Mce protein</fullName>
    </recommendedName>
</protein>